<dbReference type="HOGENOM" id="CLU_2433853_0_0_2"/>
<keyword evidence="3" id="KW-1185">Reference proteome</keyword>
<gene>
    <name evidence="2" type="ordered locus">Metfor_2799</name>
</gene>
<dbReference type="CDD" id="cd00298">
    <property type="entry name" value="ACD_sHsps_p23-like"/>
    <property type="match status" value="1"/>
</dbReference>
<dbReference type="EMBL" id="CP003167">
    <property type="protein sequence ID" value="AGB03782.1"/>
    <property type="molecule type" value="Genomic_DNA"/>
</dbReference>
<proteinExistence type="predicted"/>
<organism evidence="2 3">
    <name type="scientific">Methanoregula formicica (strain DSM 22288 / NBRC 105244 / SMSP)</name>
    <dbReference type="NCBI Taxonomy" id="593750"/>
    <lineage>
        <taxon>Archaea</taxon>
        <taxon>Methanobacteriati</taxon>
        <taxon>Methanobacteriota</taxon>
        <taxon>Stenosarchaea group</taxon>
        <taxon>Methanomicrobia</taxon>
        <taxon>Methanomicrobiales</taxon>
        <taxon>Methanoregulaceae</taxon>
        <taxon>Methanoregula</taxon>
    </lineage>
</organism>
<dbReference type="STRING" id="593750.Metfor_2799"/>
<dbReference type="InParanoid" id="L0HGC5"/>
<name>L0HGC5_METFS</name>
<dbReference type="Proteomes" id="UP000010824">
    <property type="component" value="Chromosome"/>
</dbReference>
<accession>L0HGC5</accession>
<evidence type="ECO:0000313" key="3">
    <source>
        <dbReference type="Proteomes" id="UP000010824"/>
    </source>
</evidence>
<reference evidence="3" key="1">
    <citation type="submission" date="2011-12" db="EMBL/GenBank/DDBJ databases">
        <title>Complete sequence of Methanoregula formicicum SMSP.</title>
        <authorList>
            <person name="Lucas S."/>
            <person name="Han J."/>
            <person name="Lapidus A."/>
            <person name="Cheng J.-F."/>
            <person name="Goodwin L."/>
            <person name="Pitluck S."/>
            <person name="Peters L."/>
            <person name="Ovchinnikova G."/>
            <person name="Teshima H."/>
            <person name="Detter J.C."/>
            <person name="Han C."/>
            <person name="Tapia R."/>
            <person name="Land M."/>
            <person name="Hauser L."/>
            <person name="Kyrpides N."/>
            <person name="Ivanova N."/>
            <person name="Pagani I."/>
            <person name="Imachi H."/>
            <person name="Tamaki H."/>
            <person name="Sekiguchi Y."/>
            <person name="Kamagata Y."/>
            <person name="Cadillo-Quiroz H."/>
            <person name="Zinder S."/>
            <person name="Liu W.-T."/>
            <person name="Woyke T."/>
        </authorList>
    </citation>
    <scope>NUCLEOTIDE SEQUENCE [LARGE SCALE GENOMIC DNA]</scope>
    <source>
        <strain evidence="3">DSM 22288 / NBRC 105244 / SMSP</strain>
    </source>
</reference>
<feature type="region of interest" description="Disordered" evidence="1">
    <location>
        <begin position="1"/>
        <end position="23"/>
    </location>
</feature>
<reference evidence="2 3" key="2">
    <citation type="journal article" date="2014" name="Genome Announc.">
        <title>Complete Genome Sequence of Methanoregula formicica SMSPT, a Mesophilic Hydrogenotrophic Methanogen Isolated from a Methanogenic Upflow Anaerobic Sludge Blanket Reactor.</title>
        <authorList>
            <person name="Yamamoto K."/>
            <person name="Tamaki H."/>
            <person name="Cadillo-Quiroz H."/>
            <person name="Imachi H."/>
            <person name="Kyrpides N."/>
            <person name="Woyke T."/>
            <person name="Goodwin L."/>
            <person name="Zinder S.H."/>
            <person name="Kamagata Y."/>
            <person name="Liu W.T."/>
        </authorList>
    </citation>
    <scope>NUCLEOTIDE SEQUENCE [LARGE SCALE GENOMIC DNA]</scope>
    <source>
        <strain evidence="3">DSM 22288 / NBRC 105244 / SMSP</strain>
    </source>
</reference>
<evidence type="ECO:0000313" key="2">
    <source>
        <dbReference type="EMBL" id="AGB03782.1"/>
    </source>
</evidence>
<dbReference type="eggNOG" id="arCOG01832">
    <property type="taxonomic scope" value="Archaea"/>
</dbReference>
<dbReference type="SUPFAM" id="SSF49764">
    <property type="entry name" value="HSP20-like chaperones"/>
    <property type="match status" value="1"/>
</dbReference>
<dbReference type="GeneID" id="14308582"/>
<dbReference type="Gene3D" id="2.60.40.790">
    <property type="match status" value="1"/>
</dbReference>
<dbReference type="AlphaFoldDB" id="L0HGC5"/>
<protein>
    <recommendedName>
        <fullName evidence="4">Molecular chaperone (Small heat shock protein)</fullName>
    </recommendedName>
</protein>
<dbReference type="InterPro" id="IPR008978">
    <property type="entry name" value="HSP20-like_chaperone"/>
</dbReference>
<dbReference type="RefSeq" id="WP_015286744.1">
    <property type="nucleotide sequence ID" value="NC_019943.1"/>
</dbReference>
<evidence type="ECO:0008006" key="4">
    <source>
        <dbReference type="Google" id="ProtNLM"/>
    </source>
</evidence>
<sequence>MRHERQERSSAFNPSVHRRDEGRTIHVTVPLDGIAEEQIRFDLEKTTLTLSVTRDSEVTKKTLRVPGGTRFFKKKIHDGILEIILEKPAP</sequence>
<evidence type="ECO:0000256" key="1">
    <source>
        <dbReference type="SAM" id="MobiDB-lite"/>
    </source>
</evidence>
<dbReference type="KEGG" id="mfo:Metfor_2799"/>